<comment type="similarity">
    <text evidence="1">Belongs to the short-chain dehydrogenases/reductases (SDR) family.</text>
</comment>
<dbReference type="EMBL" id="CP093547">
    <property type="protein sequence ID" value="UNP28316.1"/>
    <property type="molecule type" value="Genomic_DNA"/>
</dbReference>
<dbReference type="Proteomes" id="UP000829194">
    <property type="component" value="Chromosome"/>
</dbReference>
<keyword evidence="4" id="KW-1185">Reference proteome</keyword>
<proteinExistence type="inferred from homology"/>
<reference evidence="3 4" key="1">
    <citation type="submission" date="2022-03" db="EMBL/GenBank/DDBJ databases">
        <title>Complete genome sequence of Lysobacter capsici VKM B-2533 and Lysobacter gummosus 10.1.1, promising sources of lytic agents.</title>
        <authorList>
            <person name="Tarlachkov S.V."/>
            <person name="Kudryakova I.V."/>
            <person name="Afoshin A.S."/>
            <person name="Leontyevskaya E.A."/>
            <person name="Leontyevskaya N.V."/>
        </authorList>
    </citation>
    <scope>NUCLEOTIDE SEQUENCE [LARGE SCALE GENOMIC DNA]</scope>
    <source>
        <strain evidence="3 4">10.1.1</strain>
    </source>
</reference>
<keyword evidence="2" id="KW-0560">Oxidoreductase</keyword>
<evidence type="ECO:0000256" key="2">
    <source>
        <dbReference type="ARBA" id="ARBA00023002"/>
    </source>
</evidence>
<protein>
    <submittedName>
        <fullName evidence="3">SDR family NAD(P)-dependent oxidoreductase</fullName>
    </submittedName>
</protein>
<accession>A0ABY3XA41</accession>
<dbReference type="Gene3D" id="3.40.50.720">
    <property type="entry name" value="NAD(P)-binding Rossmann-like Domain"/>
    <property type="match status" value="1"/>
</dbReference>
<evidence type="ECO:0000313" key="4">
    <source>
        <dbReference type="Proteomes" id="UP000829194"/>
    </source>
</evidence>
<dbReference type="SUPFAM" id="SSF51735">
    <property type="entry name" value="NAD(P)-binding Rossmann-fold domains"/>
    <property type="match status" value="1"/>
</dbReference>
<dbReference type="RefSeq" id="WP_057943916.1">
    <property type="nucleotide sequence ID" value="NZ_CP011131.1"/>
</dbReference>
<organism evidence="3 4">
    <name type="scientific">Lysobacter gummosus</name>
    <dbReference type="NCBI Taxonomy" id="262324"/>
    <lineage>
        <taxon>Bacteria</taxon>
        <taxon>Pseudomonadati</taxon>
        <taxon>Pseudomonadota</taxon>
        <taxon>Gammaproteobacteria</taxon>
        <taxon>Lysobacterales</taxon>
        <taxon>Lysobacteraceae</taxon>
        <taxon>Lysobacter</taxon>
    </lineage>
</organism>
<dbReference type="InterPro" id="IPR036291">
    <property type="entry name" value="NAD(P)-bd_dom_sf"/>
</dbReference>
<name>A0ABY3XA41_9GAMM</name>
<dbReference type="PANTHER" id="PTHR43976:SF16">
    <property type="entry name" value="SHORT-CHAIN DEHYDROGENASE_REDUCTASE FAMILY PROTEIN"/>
    <property type="match status" value="1"/>
</dbReference>
<gene>
    <name evidence="3" type="ORF">MOV92_17700</name>
</gene>
<dbReference type="InterPro" id="IPR002347">
    <property type="entry name" value="SDR_fam"/>
</dbReference>
<dbReference type="InterPro" id="IPR051911">
    <property type="entry name" value="SDR_oxidoreductase"/>
</dbReference>
<evidence type="ECO:0000313" key="3">
    <source>
        <dbReference type="EMBL" id="UNP28316.1"/>
    </source>
</evidence>
<evidence type="ECO:0000256" key="1">
    <source>
        <dbReference type="ARBA" id="ARBA00006484"/>
    </source>
</evidence>
<sequence length="95" mass="10078">MSKVWLVTDSARGMGRDISAAVLARDDRLFAAARDPAQLDDLLARCGERVRAFALDVTDAAAAQAAVVAAIDAFGRIDVQVNNAVRGPKPRFPNA</sequence>
<dbReference type="Pfam" id="PF00106">
    <property type="entry name" value="adh_short"/>
    <property type="match status" value="1"/>
</dbReference>
<dbReference type="PANTHER" id="PTHR43976">
    <property type="entry name" value="SHORT CHAIN DEHYDROGENASE"/>
    <property type="match status" value="1"/>
</dbReference>